<gene>
    <name evidence="1" type="ORF">AUC43_14270</name>
</gene>
<dbReference type="AlphaFoldDB" id="A0A0U4BHY4"/>
<organism evidence="1 2">
    <name type="scientific">Hymenobacter sedentarius</name>
    <dbReference type="NCBI Taxonomy" id="1411621"/>
    <lineage>
        <taxon>Bacteria</taxon>
        <taxon>Pseudomonadati</taxon>
        <taxon>Bacteroidota</taxon>
        <taxon>Cytophagia</taxon>
        <taxon>Cytophagales</taxon>
        <taxon>Hymenobacteraceae</taxon>
        <taxon>Hymenobacter</taxon>
    </lineage>
</organism>
<protein>
    <submittedName>
        <fullName evidence="1">Uncharacterized protein</fullName>
    </submittedName>
</protein>
<dbReference type="EMBL" id="CP013909">
    <property type="protein sequence ID" value="ALW86155.1"/>
    <property type="molecule type" value="Genomic_DNA"/>
</dbReference>
<name>A0A0U4BHY4_9BACT</name>
<dbReference type="KEGG" id="hyg:AUC43_14270"/>
<keyword evidence="2" id="KW-1185">Reference proteome</keyword>
<accession>A0A0U4BHY4</accession>
<evidence type="ECO:0000313" key="2">
    <source>
        <dbReference type="Proteomes" id="UP000059542"/>
    </source>
</evidence>
<sequence length="250" mass="26980">MAVAVAMGCASCSTTTEPAPETGVDYYPVAVGNFWIYSVVDTTWSTASGQGSQLVASVPTRTVYQFREKVTETFTDAAGKTAYRLVRSKLGPVGTTFQDDSVFVLSATPQSVVLNRNNARTLELIFPVREGRLWNLNGYNNNSNDTITAETRRYSLVGKPFTTAATAGTPAKTYAATLTTTNTGTAAENSLVKRTGYQQVFAKGVGPVFRHRFSFLPYTYVGSGGNQVYPAGSYSVGFSRTETLIDYGPR</sequence>
<dbReference type="Proteomes" id="UP000059542">
    <property type="component" value="Chromosome"/>
</dbReference>
<dbReference type="STRING" id="1411621.AUC43_14270"/>
<proteinExistence type="predicted"/>
<evidence type="ECO:0000313" key="1">
    <source>
        <dbReference type="EMBL" id="ALW86155.1"/>
    </source>
</evidence>
<reference evidence="1 2" key="1">
    <citation type="submission" date="2015-12" db="EMBL/GenBank/DDBJ databases">
        <authorList>
            <person name="Shamseldin A."/>
            <person name="Moawad H."/>
            <person name="Abd El-Rahim W.M."/>
            <person name="Sadowsky M.J."/>
        </authorList>
    </citation>
    <scope>NUCLEOTIDE SEQUENCE [LARGE SCALE GENOMIC DNA]</scope>
    <source>
        <strain evidence="1 2">DG5B</strain>
    </source>
</reference>